<dbReference type="InterPro" id="IPR006048">
    <property type="entry name" value="A-amylase/branching_C"/>
</dbReference>
<evidence type="ECO:0000256" key="10">
    <source>
        <dbReference type="HAMAP-Rule" id="MF_00685"/>
    </source>
</evidence>
<dbReference type="Pfam" id="PF00128">
    <property type="entry name" value="Alpha-amylase"/>
    <property type="match status" value="2"/>
</dbReference>
<evidence type="ECO:0000256" key="8">
    <source>
        <dbReference type="ARBA" id="ARBA00023056"/>
    </source>
</evidence>
<comment type="similarity">
    <text evidence="4 10">Belongs to the glycosyl hydrolase 13 family. GlgB subfamily.</text>
</comment>
<dbReference type="SUPFAM" id="SSF51445">
    <property type="entry name" value="(Trans)glycosidases"/>
    <property type="match status" value="1"/>
</dbReference>
<reference evidence="14 15" key="1">
    <citation type="submission" date="2019-06" db="EMBL/GenBank/DDBJ databases">
        <title>Whole genome shotgun sequence of Zoogloea ramigera NBRC 15342.</title>
        <authorList>
            <person name="Hosoyama A."/>
            <person name="Uohara A."/>
            <person name="Ohji S."/>
            <person name="Ichikawa N."/>
        </authorList>
    </citation>
    <scope>NUCLEOTIDE SEQUENCE [LARGE SCALE GENOMIC DNA]</scope>
    <source>
        <strain evidence="14 15">NBRC 15342</strain>
    </source>
</reference>
<dbReference type="InterPro" id="IPR017853">
    <property type="entry name" value="GH"/>
</dbReference>
<evidence type="ECO:0000256" key="5">
    <source>
        <dbReference type="ARBA" id="ARBA00022600"/>
    </source>
</evidence>
<dbReference type="GO" id="GO:0003844">
    <property type="term" value="F:1,4-alpha-glucan branching enzyme activity"/>
    <property type="evidence" value="ECO:0007669"/>
    <property type="project" value="UniProtKB-UniRule"/>
</dbReference>
<comment type="catalytic activity">
    <reaction evidence="1 10">
        <text>Transfers a segment of a (1-&gt;4)-alpha-D-glucan chain to a primary hydroxy group in a similar glucan chain.</text>
        <dbReference type="EC" id="2.4.1.18"/>
    </reaction>
</comment>
<dbReference type="Gene3D" id="3.20.20.80">
    <property type="entry name" value="Glycosidases"/>
    <property type="match status" value="1"/>
</dbReference>
<dbReference type="Gene3D" id="2.60.40.10">
    <property type="entry name" value="Immunoglobulins"/>
    <property type="match status" value="2"/>
</dbReference>
<evidence type="ECO:0000256" key="11">
    <source>
        <dbReference type="PIRSR" id="PIRSR000463-1"/>
    </source>
</evidence>
<comment type="function">
    <text evidence="2 10">Catalyzes the formation of the alpha-1,6-glucosidic linkages in glycogen by scission of a 1,4-alpha-linked oligosaccharide from growing alpha-1,4-glucan chains and the subsequent attachment of the oligosaccharide to the alpha-1,6 position.</text>
</comment>
<evidence type="ECO:0000256" key="6">
    <source>
        <dbReference type="ARBA" id="ARBA00022676"/>
    </source>
</evidence>
<dbReference type="EC" id="2.4.1.18" evidence="10"/>
<comment type="pathway">
    <text evidence="3 10">Glycan biosynthesis; glycogen biosynthesis.</text>
</comment>
<evidence type="ECO:0000313" key="14">
    <source>
        <dbReference type="EMBL" id="GEC95396.1"/>
    </source>
</evidence>
<evidence type="ECO:0000256" key="7">
    <source>
        <dbReference type="ARBA" id="ARBA00022679"/>
    </source>
</evidence>
<evidence type="ECO:0000256" key="4">
    <source>
        <dbReference type="ARBA" id="ARBA00009000"/>
    </source>
</evidence>
<dbReference type="Pfam" id="PF02922">
    <property type="entry name" value="CBM_48"/>
    <property type="match status" value="1"/>
</dbReference>
<evidence type="ECO:0000313" key="15">
    <source>
        <dbReference type="Proteomes" id="UP000318422"/>
    </source>
</evidence>
<dbReference type="InterPro" id="IPR054169">
    <property type="entry name" value="GlgB_N"/>
</dbReference>
<evidence type="ECO:0000256" key="12">
    <source>
        <dbReference type="SAM" id="MobiDB-lite"/>
    </source>
</evidence>
<evidence type="ECO:0000259" key="13">
    <source>
        <dbReference type="SMART" id="SM00642"/>
    </source>
</evidence>
<dbReference type="InterPro" id="IPR006047">
    <property type="entry name" value="GH13_cat_dom"/>
</dbReference>
<dbReference type="CDD" id="cd02855">
    <property type="entry name" value="E_set_GBE_prok_N"/>
    <property type="match status" value="1"/>
</dbReference>
<dbReference type="CDD" id="cd11322">
    <property type="entry name" value="AmyAc_Glg_BE"/>
    <property type="match status" value="1"/>
</dbReference>
<dbReference type="GO" id="GO:0043169">
    <property type="term" value="F:cation binding"/>
    <property type="evidence" value="ECO:0007669"/>
    <property type="project" value="InterPro"/>
</dbReference>
<keyword evidence="9 10" id="KW-0119">Carbohydrate metabolism</keyword>
<dbReference type="FunFam" id="3.20.20.80:FF:000003">
    <property type="entry name" value="1,4-alpha-glucan branching enzyme GlgB"/>
    <property type="match status" value="1"/>
</dbReference>
<dbReference type="Proteomes" id="UP000318422">
    <property type="component" value="Unassembled WGS sequence"/>
</dbReference>
<dbReference type="InterPro" id="IPR044143">
    <property type="entry name" value="GlgB_N_E_set_prok"/>
</dbReference>
<feature type="compositionally biased region" description="Polar residues" evidence="12">
    <location>
        <begin position="12"/>
        <end position="25"/>
    </location>
</feature>
<dbReference type="SMART" id="SM00642">
    <property type="entry name" value="Aamy"/>
    <property type="match status" value="1"/>
</dbReference>
<evidence type="ECO:0000256" key="3">
    <source>
        <dbReference type="ARBA" id="ARBA00004964"/>
    </source>
</evidence>
<dbReference type="InterPro" id="IPR013783">
    <property type="entry name" value="Ig-like_fold"/>
</dbReference>
<dbReference type="SUPFAM" id="SSF51011">
    <property type="entry name" value="Glycosyl hydrolase domain"/>
    <property type="match status" value="1"/>
</dbReference>
<keyword evidence="8 10" id="KW-0320">Glycogen biosynthesis</keyword>
<feature type="region of interest" description="Disordered" evidence="12">
    <location>
        <begin position="1"/>
        <end position="27"/>
    </location>
</feature>
<comment type="subunit">
    <text evidence="10">Monomer.</text>
</comment>
<dbReference type="Pfam" id="PF22019">
    <property type="entry name" value="GlgB_N"/>
    <property type="match status" value="1"/>
</dbReference>
<dbReference type="FunFam" id="2.60.40.10:FF:000169">
    <property type="entry name" value="1,4-alpha-glucan branching enzyme GlgB"/>
    <property type="match status" value="1"/>
</dbReference>
<name>A0A4Y4CSU6_ZOORA</name>
<dbReference type="PIRSF" id="PIRSF000463">
    <property type="entry name" value="GlgB"/>
    <property type="match status" value="1"/>
</dbReference>
<dbReference type="PANTHER" id="PTHR43651:SF3">
    <property type="entry name" value="1,4-ALPHA-GLUCAN-BRANCHING ENZYME"/>
    <property type="match status" value="1"/>
</dbReference>
<dbReference type="SUPFAM" id="SSF81296">
    <property type="entry name" value="E set domains"/>
    <property type="match status" value="2"/>
</dbReference>
<feature type="compositionally biased region" description="Basic residues" evidence="12">
    <location>
        <begin position="1"/>
        <end position="11"/>
    </location>
</feature>
<feature type="active site" description="Proton donor" evidence="10 11">
    <location>
        <position position="486"/>
    </location>
</feature>
<dbReference type="GO" id="GO:0005829">
    <property type="term" value="C:cytosol"/>
    <property type="evidence" value="ECO:0007669"/>
    <property type="project" value="TreeGrafter"/>
</dbReference>
<dbReference type="InterPro" id="IPR014756">
    <property type="entry name" value="Ig_E-set"/>
</dbReference>
<keyword evidence="7 10" id="KW-0808">Transferase</keyword>
<evidence type="ECO:0000256" key="1">
    <source>
        <dbReference type="ARBA" id="ARBA00000826"/>
    </source>
</evidence>
<evidence type="ECO:0000256" key="9">
    <source>
        <dbReference type="ARBA" id="ARBA00023277"/>
    </source>
</evidence>
<feature type="domain" description="Glycosyl hydrolase family 13 catalytic" evidence="13">
    <location>
        <begin position="276"/>
        <end position="619"/>
    </location>
</feature>
<dbReference type="NCBIfam" id="NF003811">
    <property type="entry name" value="PRK05402.1"/>
    <property type="match status" value="1"/>
</dbReference>
<dbReference type="EMBL" id="BJNV01000019">
    <property type="protein sequence ID" value="GEC95396.1"/>
    <property type="molecule type" value="Genomic_DNA"/>
</dbReference>
<dbReference type="UniPathway" id="UPA00164"/>
<sequence>MTHAKKRRSPRNKTSAPQAAASQVDTGRISPEELAALMHATHGNPFAVLGPHPAGAHTVLRALLPGALAVSVVDAAGQPIAKLARQDDSALFTGALPAGFGPEAYRLVVDWAGEDGAPTHRSELIDPYAFPPLIHDLDVWLLAEGRHHRPYEWLGAHPIVVAGVAGTRFAVWAPAARRVSVVGSFNNWDGRRHMMRLRVECGTWEIFIPHVGEGDLYKFEVLGADGQLRIKADPFAFRAEMRPRTASVVQRLLPGVAIDDTRRRANALDAPISIYEVHLGSWQRNAQGEWLSFAELAGRLIPYVVDMGFTHIELMPVHEHPFDGSWGYQPTGLYAPTSRFGRPEDFRAFVEAARAAGIGVILDWVPAHFPTDAHGLAEFDGTHLYEHADPREGFHQDWNTLIYNYGRNEVRSYLASNALYWIERFAIDGLRVDAVASMLYRDYSRKAGEWVPNRHGGRENLEAIEFLRRTNHLVGTQRPEAVMLAEESTAFPAVTRPPSDDLQGGGLGFHYKWNMGWMNDVLAYMARDPIHRQHHHDQIRFSLMYAFSENFVLPFSHDEVVHGKGSLLGKMPGDDWQKFANLRLMYGFMWGHPGKKLLFMGCEFAPWEEWNADRALPWQLLEHAPHAGVQRLVRDLNRVLQACPALHELDASPDGFGWIDHADAAHSILVFERRARSGERVLVLCNFTPVVRHGWRIGVPQAGTWAELINTDADVYGGSNVVNGPLASEPVPWQGQAQSVQLTLPPLATLMLVRRG</sequence>
<comment type="caution">
    <text evidence="14">The sequence shown here is derived from an EMBL/GenBank/DDBJ whole genome shotgun (WGS) entry which is preliminary data.</text>
</comment>
<keyword evidence="15" id="KW-1185">Reference proteome</keyword>
<dbReference type="FunFam" id="2.60.40.1180:FF:000002">
    <property type="entry name" value="1,4-alpha-glucan branching enzyme GlgB"/>
    <property type="match status" value="1"/>
</dbReference>
<feature type="active site" description="Nucleophile" evidence="10 11">
    <location>
        <position position="433"/>
    </location>
</feature>
<organism evidence="14 15">
    <name type="scientific">Zoogloea ramigera</name>
    <dbReference type="NCBI Taxonomy" id="350"/>
    <lineage>
        <taxon>Bacteria</taxon>
        <taxon>Pseudomonadati</taxon>
        <taxon>Pseudomonadota</taxon>
        <taxon>Betaproteobacteria</taxon>
        <taxon>Rhodocyclales</taxon>
        <taxon>Zoogloeaceae</taxon>
        <taxon>Zoogloea</taxon>
    </lineage>
</organism>
<dbReference type="NCBIfam" id="TIGR01515">
    <property type="entry name" value="branching_enzym"/>
    <property type="match status" value="1"/>
</dbReference>
<dbReference type="GO" id="GO:0004553">
    <property type="term" value="F:hydrolase activity, hydrolyzing O-glycosyl compounds"/>
    <property type="evidence" value="ECO:0007669"/>
    <property type="project" value="InterPro"/>
</dbReference>
<dbReference type="PANTHER" id="PTHR43651">
    <property type="entry name" value="1,4-ALPHA-GLUCAN-BRANCHING ENZYME"/>
    <property type="match status" value="1"/>
</dbReference>
<accession>A0A4Y4CSU6</accession>
<dbReference type="InterPro" id="IPR006407">
    <property type="entry name" value="GlgB"/>
</dbReference>
<keyword evidence="5 10" id="KW-0321">Glycogen metabolism</keyword>
<dbReference type="HAMAP" id="MF_00685">
    <property type="entry name" value="GlgB"/>
    <property type="match status" value="1"/>
</dbReference>
<proteinExistence type="inferred from homology"/>
<dbReference type="InterPro" id="IPR037439">
    <property type="entry name" value="Branching_enzy"/>
</dbReference>
<dbReference type="GO" id="GO:0005978">
    <property type="term" value="P:glycogen biosynthetic process"/>
    <property type="evidence" value="ECO:0007669"/>
    <property type="project" value="UniProtKB-UniRule"/>
</dbReference>
<dbReference type="InterPro" id="IPR013780">
    <property type="entry name" value="Glyco_hydro_b"/>
</dbReference>
<protein>
    <recommendedName>
        <fullName evidence="10">1,4-alpha-glucan branching enzyme GlgB</fullName>
        <ecNumber evidence="10">2.4.1.18</ecNumber>
    </recommendedName>
    <alternativeName>
        <fullName evidence="10">1,4-alpha-D-glucan:1,4-alpha-D-glucan 6-glucosyl-transferase</fullName>
    </alternativeName>
    <alternativeName>
        <fullName evidence="10">Alpha-(1-&gt;4)-glucan branching enzyme</fullName>
    </alternativeName>
    <alternativeName>
        <fullName evidence="10">Glycogen branching enzyme</fullName>
        <shortName evidence="10">BE</shortName>
    </alternativeName>
</protein>
<dbReference type="Gene3D" id="2.60.40.1180">
    <property type="entry name" value="Golgi alpha-mannosidase II"/>
    <property type="match status" value="1"/>
</dbReference>
<evidence type="ECO:0000256" key="2">
    <source>
        <dbReference type="ARBA" id="ARBA00002953"/>
    </source>
</evidence>
<keyword evidence="6 10" id="KW-0328">Glycosyltransferase</keyword>
<gene>
    <name evidence="10 14" type="primary">glgB</name>
    <name evidence="14" type="ORF">ZRA01_14690</name>
</gene>
<dbReference type="InterPro" id="IPR004193">
    <property type="entry name" value="Glyco_hydro_13_N"/>
</dbReference>
<dbReference type="Pfam" id="PF02806">
    <property type="entry name" value="Alpha-amylase_C"/>
    <property type="match status" value="1"/>
</dbReference>
<dbReference type="NCBIfam" id="NF008967">
    <property type="entry name" value="PRK12313.1"/>
    <property type="match status" value="1"/>
</dbReference>
<dbReference type="AlphaFoldDB" id="A0A4Y4CSU6"/>